<dbReference type="AlphaFoldDB" id="A0A0C3NI61"/>
<sequence>MLGTIKEDALEFEQEVQQRYNKEDDVVFGCVAIYNTKSPQPTEAEMALTRLLLSQCSSGSSSYKELVVHTLSVAAIKWRDVKLWTKTFRFGYSDIDSTVGHSVFRLDRMILAIRMLGFESVKPM</sequence>
<name>A0A0C3NI61_PHLG1</name>
<evidence type="ECO:0000313" key="2">
    <source>
        <dbReference type="Proteomes" id="UP000053257"/>
    </source>
</evidence>
<organism evidence="1 2">
    <name type="scientific">Phlebiopsis gigantea (strain 11061_1 CR5-6)</name>
    <name type="common">White-rot fungus</name>
    <name type="synonym">Peniophora gigantea</name>
    <dbReference type="NCBI Taxonomy" id="745531"/>
    <lineage>
        <taxon>Eukaryota</taxon>
        <taxon>Fungi</taxon>
        <taxon>Dikarya</taxon>
        <taxon>Basidiomycota</taxon>
        <taxon>Agaricomycotina</taxon>
        <taxon>Agaricomycetes</taxon>
        <taxon>Polyporales</taxon>
        <taxon>Phanerochaetaceae</taxon>
        <taxon>Phlebiopsis</taxon>
    </lineage>
</organism>
<reference evidence="1 2" key="1">
    <citation type="journal article" date="2014" name="PLoS Genet.">
        <title>Analysis of the Phlebiopsis gigantea genome, transcriptome and secretome provides insight into its pioneer colonization strategies of wood.</title>
        <authorList>
            <person name="Hori C."/>
            <person name="Ishida T."/>
            <person name="Igarashi K."/>
            <person name="Samejima M."/>
            <person name="Suzuki H."/>
            <person name="Master E."/>
            <person name="Ferreira P."/>
            <person name="Ruiz-Duenas F.J."/>
            <person name="Held B."/>
            <person name="Canessa P."/>
            <person name="Larrondo L.F."/>
            <person name="Schmoll M."/>
            <person name="Druzhinina I.S."/>
            <person name="Kubicek C.P."/>
            <person name="Gaskell J.A."/>
            <person name="Kersten P."/>
            <person name="St John F."/>
            <person name="Glasner J."/>
            <person name="Sabat G."/>
            <person name="Splinter BonDurant S."/>
            <person name="Syed K."/>
            <person name="Yadav J."/>
            <person name="Mgbeahuruike A.C."/>
            <person name="Kovalchuk A."/>
            <person name="Asiegbu F.O."/>
            <person name="Lackner G."/>
            <person name="Hoffmeister D."/>
            <person name="Rencoret J."/>
            <person name="Gutierrez A."/>
            <person name="Sun H."/>
            <person name="Lindquist E."/>
            <person name="Barry K."/>
            <person name="Riley R."/>
            <person name="Grigoriev I.V."/>
            <person name="Henrissat B."/>
            <person name="Kues U."/>
            <person name="Berka R.M."/>
            <person name="Martinez A.T."/>
            <person name="Covert S.F."/>
            <person name="Blanchette R.A."/>
            <person name="Cullen D."/>
        </authorList>
    </citation>
    <scope>NUCLEOTIDE SEQUENCE [LARGE SCALE GENOMIC DNA]</scope>
    <source>
        <strain evidence="1 2">11061_1 CR5-6</strain>
    </source>
</reference>
<gene>
    <name evidence="1" type="ORF">PHLGIDRAFT_190884</name>
</gene>
<dbReference type="Proteomes" id="UP000053257">
    <property type="component" value="Unassembled WGS sequence"/>
</dbReference>
<accession>A0A0C3NI61</accession>
<dbReference type="EMBL" id="KN840570">
    <property type="protein sequence ID" value="KIP04569.1"/>
    <property type="molecule type" value="Genomic_DNA"/>
</dbReference>
<evidence type="ECO:0000313" key="1">
    <source>
        <dbReference type="EMBL" id="KIP04569.1"/>
    </source>
</evidence>
<keyword evidence="2" id="KW-1185">Reference proteome</keyword>
<dbReference type="HOGENOM" id="CLU_2004740_0_0_1"/>
<protein>
    <submittedName>
        <fullName evidence="1">Uncharacterized protein</fullName>
    </submittedName>
</protein>
<proteinExistence type="predicted"/>